<feature type="domain" description="RRM" evidence="3">
    <location>
        <begin position="37"/>
        <end position="126"/>
    </location>
</feature>
<evidence type="ECO:0000313" key="4">
    <source>
        <dbReference type="Proteomes" id="UP001652661"/>
    </source>
</evidence>
<dbReference type="InterPro" id="IPR035979">
    <property type="entry name" value="RBD_domain_sf"/>
</dbReference>
<dbReference type="SMART" id="SM00360">
    <property type="entry name" value="RRM"/>
    <property type="match status" value="1"/>
</dbReference>
<dbReference type="RefSeq" id="XP_017019428.1">
    <property type="nucleotide sequence ID" value="XM_017163939.3"/>
</dbReference>
<organism evidence="4 5">
    <name type="scientific">Drosophila kikkawai</name>
    <name type="common">Fruit fly</name>
    <dbReference type="NCBI Taxonomy" id="30033"/>
    <lineage>
        <taxon>Eukaryota</taxon>
        <taxon>Metazoa</taxon>
        <taxon>Ecdysozoa</taxon>
        <taxon>Arthropoda</taxon>
        <taxon>Hexapoda</taxon>
        <taxon>Insecta</taxon>
        <taxon>Pterygota</taxon>
        <taxon>Neoptera</taxon>
        <taxon>Endopterygota</taxon>
        <taxon>Diptera</taxon>
        <taxon>Brachycera</taxon>
        <taxon>Muscomorpha</taxon>
        <taxon>Ephydroidea</taxon>
        <taxon>Drosophilidae</taxon>
        <taxon>Drosophila</taxon>
        <taxon>Sophophora</taxon>
    </lineage>
</organism>
<keyword evidence="4" id="KW-1185">Reference proteome</keyword>
<dbReference type="GO" id="GO:0003723">
    <property type="term" value="F:RNA binding"/>
    <property type="evidence" value="ECO:0007669"/>
    <property type="project" value="UniProtKB-UniRule"/>
</dbReference>
<dbReference type="InterPro" id="IPR012677">
    <property type="entry name" value="Nucleotide-bd_a/b_plait_sf"/>
</dbReference>
<gene>
    <name evidence="5" type="primary">tut</name>
</gene>
<evidence type="ECO:0000256" key="2">
    <source>
        <dbReference type="PROSITE-ProRule" id="PRU00176"/>
    </source>
</evidence>
<dbReference type="AlphaFoldDB" id="A0A6P4IA32"/>
<dbReference type="Proteomes" id="UP001652661">
    <property type="component" value="Chromosome 3L"/>
</dbReference>
<dbReference type="OrthoDB" id="3800936at2759"/>
<dbReference type="PROSITE" id="PS50102">
    <property type="entry name" value="RRM"/>
    <property type="match status" value="1"/>
</dbReference>
<keyword evidence="1 2" id="KW-0694">RNA-binding</keyword>
<name>A0A6P4IA32_DROKI</name>
<dbReference type="SUPFAM" id="SSF54928">
    <property type="entry name" value="RNA-binding domain, RBD"/>
    <property type="match status" value="1"/>
</dbReference>
<sequence>MDFDSKYHKSQVNGTIYITTRQELAKDLRDSLELGAGEIYLRDIPKNISPEMIIKIVSALGEIYALRYKIDFCGDSRGFAYLQYIDEKIKTKAIQILPQRFKTRRLNIRVYNSFNARELLLESVKSFSPVQLYHEMRKFSPFTMMRVFELQHERFTYILEYRNNEAAAFAHRDLRNSIRKFGPQAYISWLDKCHPASRRYGRSECCQELDLELRLPEPSKCNCFRFKEC</sequence>
<evidence type="ECO:0000313" key="5">
    <source>
        <dbReference type="RefSeq" id="XP_017019428.1"/>
    </source>
</evidence>
<dbReference type="InterPro" id="IPR000504">
    <property type="entry name" value="RRM_dom"/>
</dbReference>
<accession>A0A6P4IA32</accession>
<evidence type="ECO:0000256" key="1">
    <source>
        <dbReference type="ARBA" id="ARBA00022884"/>
    </source>
</evidence>
<evidence type="ECO:0000259" key="3">
    <source>
        <dbReference type="PROSITE" id="PS50102"/>
    </source>
</evidence>
<dbReference type="Pfam" id="PF00076">
    <property type="entry name" value="RRM_1"/>
    <property type="match status" value="1"/>
</dbReference>
<reference evidence="5" key="1">
    <citation type="submission" date="2025-08" db="UniProtKB">
        <authorList>
            <consortium name="RefSeq"/>
        </authorList>
    </citation>
    <scope>IDENTIFICATION</scope>
    <source>
        <strain evidence="5">14028-0561.14</strain>
        <tissue evidence="5">Whole fly</tissue>
    </source>
</reference>
<dbReference type="Gene3D" id="3.30.70.330">
    <property type="match status" value="1"/>
</dbReference>
<proteinExistence type="predicted"/>
<protein>
    <submittedName>
        <fullName evidence="5">Probable RNA-binding protein 46 isoform X1</fullName>
    </submittedName>
</protein>